<dbReference type="SUPFAM" id="SSF117281">
    <property type="entry name" value="Kelch motif"/>
    <property type="match status" value="1"/>
</dbReference>
<evidence type="ECO:0000313" key="2">
    <source>
        <dbReference type="WBParaSite" id="jg22682"/>
    </source>
</evidence>
<proteinExistence type="predicted"/>
<protein>
    <submittedName>
        <fullName evidence="2">Uncharacterized protein</fullName>
    </submittedName>
</protein>
<dbReference type="WBParaSite" id="jg22682">
    <property type="protein sequence ID" value="jg22682"/>
    <property type="gene ID" value="jg22682"/>
</dbReference>
<sequence>MSSSSTEIARVADFPKLPDERHQVVYSGNRIWFFGQKFLDQPTFHFGHFVTFAGAHSTSFNTDTNEFDQAPKAFAPISTEENLAELIFVFQSRIYLLLYIHFGGFRVTQLYTFNDINRTWEKFADVEQTLILVDGETKEGKYFVSFVDHQIRVHVLKISATYASWEVVGSIPDKINIQRIQPTAAVLIQNKVYIQGGVHGCGFRYQPLSMLQFDLSDKSALFKEIASEDNKPSFAFSGATYHLALPESNSWAHLTGKNTAGMTGSAFNGQIWLIKNVDSEQPKWQKQSLEIPDPKESDFHV</sequence>
<accession>A0A915DT86</accession>
<reference evidence="2" key="1">
    <citation type="submission" date="2022-11" db="UniProtKB">
        <authorList>
            <consortium name="WormBaseParasite"/>
        </authorList>
    </citation>
    <scope>IDENTIFICATION</scope>
</reference>
<dbReference type="Gene3D" id="2.120.10.80">
    <property type="entry name" value="Kelch-type beta propeller"/>
    <property type="match status" value="1"/>
</dbReference>
<dbReference type="InterPro" id="IPR015915">
    <property type="entry name" value="Kelch-typ_b-propeller"/>
</dbReference>
<evidence type="ECO:0000313" key="1">
    <source>
        <dbReference type="Proteomes" id="UP000887574"/>
    </source>
</evidence>
<name>A0A915DT86_9BILA</name>
<organism evidence="1 2">
    <name type="scientific">Ditylenchus dipsaci</name>
    <dbReference type="NCBI Taxonomy" id="166011"/>
    <lineage>
        <taxon>Eukaryota</taxon>
        <taxon>Metazoa</taxon>
        <taxon>Ecdysozoa</taxon>
        <taxon>Nematoda</taxon>
        <taxon>Chromadorea</taxon>
        <taxon>Rhabditida</taxon>
        <taxon>Tylenchina</taxon>
        <taxon>Tylenchomorpha</taxon>
        <taxon>Sphaerularioidea</taxon>
        <taxon>Anguinidae</taxon>
        <taxon>Anguininae</taxon>
        <taxon>Ditylenchus</taxon>
    </lineage>
</organism>
<keyword evidence="1" id="KW-1185">Reference proteome</keyword>
<dbReference type="AlphaFoldDB" id="A0A915DT86"/>
<dbReference type="Proteomes" id="UP000887574">
    <property type="component" value="Unplaced"/>
</dbReference>